<evidence type="ECO:0000313" key="2">
    <source>
        <dbReference type="EMBL" id="CAH1248793.1"/>
    </source>
</evidence>
<name>A0A8J9Z7X3_BRALA</name>
<accession>A0A8J9Z7X3</accession>
<gene>
    <name evidence="2" type="primary">Hypp8414</name>
    <name evidence="2" type="ORF">BLAG_LOCUS10096</name>
</gene>
<dbReference type="InterPro" id="IPR038765">
    <property type="entry name" value="Papain-like_cys_pep_sf"/>
</dbReference>
<dbReference type="AlphaFoldDB" id="A0A8J9Z7X3"/>
<dbReference type="EMBL" id="OV696702">
    <property type="protein sequence ID" value="CAH1248793.1"/>
    <property type="molecule type" value="Genomic_DNA"/>
</dbReference>
<proteinExistence type="predicted"/>
<dbReference type="Pfam" id="PF00443">
    <property type="entry name" value="UCH"/>
    <property type="match status" value="1"/>
</dbReference>
<dbReference type="PANTHER" id="PTHR24006">
    <property type="entry name" value="UBIQUITIN CARBOXYL-TERMINAL HYDROLASE"/>
    <property type="match status" value="1"/>
</dbReference>
<dbReference type="Proteomes" id="UP000838412">
    <property type="component" value="Chromosome 17"/>
</dbReference>
<organism evidence="2 3">
    <name type="scientific">Branchiostoma lanceolatum</name>
    <name type="common">Common lancelet</name>
    <name type="synonym">Amphioxus lanceolatum</name>
    <dbReference type="NCBI Taxonomy" id="7740"/>
    <lineage>
        <taxon>Eukaryota</taxon>
        <taxon>Metazoa</taxon>
        <taxon>Chordata</taxon>
        <taxon>Cephalochordata</taxon>
        <taxon>Leptocardii</taxon>
        <taxon>Amphioxiformes</taxon>
        <taxon>Branchiostomatidae</taxon>
        <taxon>Branchiostoma</taxon>
    </lineage>
</organism>
<dbReference type="InterPro" id="IPR050164">
    <property type="entry name" value="Peptidase_C19"/>
</dbReference>
<protein>
    <submittedName>
        <fullName evidence="2">Hypp8414 protein</fullName>
    </submittedName>
</protein>
<dbReference type="SUPFAM" id="SSF54001">
    <property type="entry name" value="Cysteine proteinases"/>
    <property type="match status" value="1"/>
</dbReference>
<dbReference type="InterPro" id="IPR001394">
    <property type="entry name" value="Peptidase_C19_UCH"/>
</dbReference>
<keyword evidence="3" id="KW-1185">Reference proteome</keyword>
<dbReference type="OrthoDB" id="447808at2759"/>
<dbReference type="GO" id="GO:0005634">
    <property type="term" value="C:nucleus"/>
    <property type="evidence" value="ECO:0007669"/>
    <property type="project" value="TreeGrafter"/>
</dbReference>
<dbReference type="GO" id="GO:0005829">
    <property type="term" value="C:cytosol"/>
    <property type="evidence" value="ECO:0007669"/>
    <property type="project" value="TreeGrafter"/>
</dbReference>
<dbReference type="GO" id="GO:0016579">
    <property type="term" value="P:protein deubiquitination"/>
    <property type="evidence" value="ECO:0007669"/>
    <property type="project" value="InterPro"/>
</dbReference>
<evidence type="ECO:0000313" key="3">
    <source>
        <dbReference type="Proteomes" id="UP000838412"/>
    </source>
</evidence>
<reference evidence="2" key="1">
    <citation type="submission" date="2022-01" db="EMBL/GenBank/DDBJ databases">
        <authorList>
            <person name="Braso-Vives M."/>
        </authorList>
    </citation>
    <scope>NUCLEOTIDE SEQUENCE</scope>
</reference>
<feature type="domain" description="Peptidase C19 ubiquitin carboxyl-terminal hydrolase" evidence="1">
    <location>
        <begin position="5"/>
        <end position="228"/>
    </location>
</feature>
<dbReference type="GO" id="GO:0004843">
    <property type="term" value="F:cysteine-type deubiquitinase activity"/>
    <property type="evidence" value="ECO:0007669"/>
    <property type="project" value="InterPro"/>
</dbReference>
<sequence>MHQLQSIKNHFPAFANDRQQDCFELYTRVMNYRQCPCCQGQSCRELDRLFGVKFANRLECPGCKNEWLAGEAQQHFLDIGLPAADPQTTTVQALVNKVFCVNKYEYACVGCGKQRKDVNVRQVLIDASPRLVLRLKRWSGDPDMPGRKNRCAVKFTLSEKLTLTQQSSEHLTYVLKSAVIHHGDTIENGQNTSLLYVNGRTYSADDERTQPVGTLKMDHYKQCYMLCYMLC</sequence>
<evidence type="ECO:0000259" key="1">
    <source>
        <dbReference type="Pfam" id="PF00443"/>
    </source>
</evidence>
<dbReference type="Gene3D" id="3.90.70.10">
    <property type="entry name" value="Cysteine proteinases"/>
    <property type="match status" value="1"/>
</dbReference>